<evidence type="ECO:0000313" key="1">
    <source>
        <dbReference type="EMBL" id="KKB61133.1"/>
    </source>
</evidence>
<proteinExistence type="predicted"/>
<dbReference type="PATRIC" id="fig|28092.6.peg.5908"/>
<dbReference type="Proteomes" id="UP000033618">
    <property type="component" value="Unassembled WGS sequence"/>
</dbReference>
<comment type="caution">
    <text evidence="1">The sequence shown here is derived from an EMBL/GenBank/DDBJ whole genome shotgun (WGS) entry which is preliminary data.</text>
</comment>
<dbReference type="STRING" id="28092.WM40_25020"/>
<dbReference type="AlphaFoldDB" id="A0A0F5JTJ6"/>
<accession>A0A0F5JTJ6</accession>
<organism evidence="1 2">
    <name type="scientific">Robbsia andropogonis</name>
    <dbReference type="NCBI Taxonomy" id="28092"/>
    <lineage>
        <taxon>Bacteria</taxon>
        <taxon>Pseudomonadati</taxon>
        <taxon>Pseudomonadota</taxon>
        <taxon>Betaproteobacteria</taxon>
        <taxon>Burkholderiales</taxon>
        <taxon>Burkholderiaceae</taxon>
        <taxon>Robbsia</taxon>
    </lineage>
</organism>
<evidence type="ECO:0000313" key="2">
    <source>
        <dbReference type="Proteomes" id="UP000033618"/>
    </source>
</evidence>
<dbReference type="EMBL" id="LAQU01000068">
    <property type="protein sequence ID" value="KKB61133.1"/>
    <property type="molecule type" value="Genomic_DNA"/>
</dbReference>
<dbReference type="OrthoDB" id="9033321at2"/>
<sequence length="157" mass="17523">MGQGSDSCGGWEVLYDPLTDVPDGYWEMASGEQIKIADMTVRHLRNVIRLCKSKAECANFTGDADRWSEWADVFERELHGRSTIVRATAPGVPPEPKRGTTATMRCHCGRHYEAREADLKRGWGKSCSKHCAAVRREFGRPAAKRVKTPKSQAMEAV</sequence>
<keyword evidence="2" id="KW-1185">Reference proteome</keyword>
<name>A0A0F5JTJ6_9BURK</name>
<protein>
    <submittedName>
        <fullName evidence="1">Uncharacterized protein</fullName>
    </submittedName>
</protein>
<reference evidence="1 2" key="1">
    <citation type="submission" date="2015-03" db="EMBL/GenBank/DDBJ databases">
        <title>Draft Genome Sequence of Burkholderia andropogonis type strain ICMP2807, isolated from Sorghum bicolor.</title>
        <authorList>
            <person name="Lopes-Santos L."/>
            <person name="Castro D.B."/>
            <person name="Ottoboni L.M."/>
            <person name="Park D."/>
            <person name="Weirc B.S."/>
            <person name="Destefano S.A."/>
        </authorList>
    </citation>
    <scope>NUCLEOTIDE SEQUENCE [LARGE SCALE GENOMIC DNA]</scope>
    <source>
        <strain evidence="1 2">ICMP2807</strain>
    </source>
</reference>
<gene>
    <name evidence="1" type="ORF">WM40_25020</name>
</gene>